<dbReference type="InterPro" id="IPR029068">
    <property type="entry name" value="Glyas_Bleomycin-R_OHBP_Dase"/>
</dbReference>
<dbReference type="Proteomes" id="UP000231632">
    <property type="component" value="Unassembled WGS sequence"/>
</dbReference>
<dbReference type="OrthoDB" id="5297924at2"/>
<comment type="caution">
    <text evidence="1">The sequence shown here is derived from an EMBL/GenBank/DDBJ whole genome shotgun (WGS) entry which is preliminary data.</text>
</comment>
<name>A0A1L8CLN5_9PROT</name>
<protein>
    <submittedName>
        <fullName evidence="1">Uncharacterized protein</fullName>
    </submittedName>
</protein>
<reference evidence="1 2" key="1">
    <citation type="journal article" date="2017" name="Arch. Microbiol.">
        <title>Mariprofundus micogutta sp. nov., a novel iron-oxidizing zetaproteobacterium isolated from a deep-sea hydrothermal field at the Bayonnaise knoll of the Izu-Ogasawara arc, and a description of Mariprofundales ord. nov. and Zetaproteobacteria classis nov.</title>
        <authorList>
            <person name="Makita H."/>
            <person name="Tanaka E."/>
            <person name="Mitsunobu S."/>
            <person name="Miyazaki M."/>
            <person name="Nunoura T."/>
            <person name="Uematsu K."/>
            <person name="Takaki Y."/>
            <person name="Nishi S."/>
            <person name="Shimamura S."/>
            <person name="Takai K."/>
        </authorList>
    </citation>
    <scope>NUCLEOTIDE SEQUENCE [LARGE SCALE GENOMIC DNA]</scope>
    <source>
        <strain evidence="1 2">ET2</strain>
    </source>
</reference>
<dbReference type="Gene3D" id="3.10.180.10">
    <property type="entry name" value="2,3-Dihydroxybiphenyl 1,2-Dioxygenase, domain 1"/>
    <property type="match status" value="1"/>
</dbReference>
<dbReference type="EMBL" id="BDFD01000005">
    <property type="protein sequence ID" value="GAV19811.1"/>
    <property type="molecule type" value="Genomic_DNA"/>
</dbReference>
<evidence type="ECO:0000313" key="1">
    <source>
        <dbReference type="EMBL" id="GAV19811.1"/>
    </source>
</evidence>
<gene>
    <name evidence="1" type="ORF">MMIC_P0769</name>
</gene>
<accession>A0A1L8CLN5</accession>
<dbReference type="RefSeq" id="WP_072659149.1">
    <property type="nucleotide sequence ID" value="NZ_BDFD01000005.1"/>
</dbReference>
<proteinExistence type="predicted"/>
<dbReference type="STRING" id="1921010.MMIC_P0769"/>
<sequence length="100" mass="11382">MLRVKVSGLNYQYQQTNRLERERSRSDWEIERVDAPFECYTVHINSCGKLNEVTSVDDVAERFLEGGGKIVRNKLTIPGVGSLISCEDTVGHVFSFIEED</sequence>
<organism evidence="1 2">
    <name type="scientific">Mariprofundus micogutta</name>
    <dbReference type="NCBI Taxonomy" id="1921010"/>
    <lineage>
        <taxon>Bacteria</taxon>
        <taxon>Pseudomonadati</taxon>
        <taxon>Pseudomonadota</taxon>
        <taxon>Candidatius Mariprofundia</taxon>
        <taxon>Mariprofundales</taxon>
        <taxon>Mariprofundaceae</taxon>
        <taxon>Mariprofundus</taxon>
    </lineage>
</organism>
<dbReference type="AlphaFoldDB" id="A0A1L8CLN5"/>
<evidence type="ECO:0000313" key="2">
    <source>
        <dbReference type="Proteomes" id="UP000231632"/>
    </source>
</evidence>
<keyword evidence="2" id="KW-1185">Reference proteome</keyword>